<dbReference type="CDD" id="cd00130">
    <property type="entry name" value="PAS"/>
    <property type="match status" value="1"/>
</dbReference>
<dbReference type="HOGENOM" id="CLU_1870727_0_0_2"/>
<dbReference type="KEGG" id="mez:Mtc_1529"/>
<dbReference type="GO" id="GO:0016301">
    <property type="term" value="F:kinase activity"/>
    <property type="evidence" value="ECO:0007669"/>
    <property type="project" value="UniProtKB-KW"/>
</dbReference>
<organism evidence="3 4">
    <name type="scientific">Methanocella conradii (strain DSM 24694 / JCM 17849 / CGMCC 1.5162 / HZ254)</name>
    <dbReference type="NCBI Taxonomy" id="1041930"/>
    <lineage>
        <taxon>Archaea</taxon>
        <taxon>Methanobacteriati</taxon>
        <taxon>Methanobacteriota</taxon>
        <taxon>Stenosarchaea group</taxon>
        <taxon>Methanomicrobia</taxon>
        <taxon>Methanocellales</taxon>
        <taxon>Methanocellaceae</taxon>
        <taxon>Methanocella</taxon>
    </lineage>
</organism>
<feature type="domain" description="PAS" evidence="1">
    <location>
        <begin position="19"/>
        <end position="73"/>
    </location>
</feature>
<proteinExistence type="predicted"/>
<dbReference type="Pfam" id="PF13426">
    <property type="entry name" value="PAS_9"/>
    <property type="match status" value="1"/>
</dbReference>
<feature type="domain" description="PAC" evidence="2">
    <location>
        <begin position="92"/>
        <end position="136"/>
    </location>
</feature>
<dbReference type="Gene3D" id="3.30.450.20">
    <property type="entry name" value="PAS domain"/>
    <property type="match status" value="1"/>
</dbReference>
<sequence length="136" mass="15401">MVIMQVQQGQKPADEFGKCIEFLLEAVEGSYQPFIIADAAGIIKGCNGAFARLVGYAKEELVSKRVEDLTPPEWRRQESGIIAGQVRSGMPAIYRKEYVRKDGTRVPVEVFDRVAFDKDGRPMYFYAFITDLSEKR</sequence>
<dbReference type="InterPro" id="IPR000700">
    <property type="entry name" value="PAS-assoc_C"/>
</dbReference>
<name>H8I730_METCZ</name>
<keyword evidence="3" id="KW-0808">Transferase</keyword>
<keyword evidence="3" id="KW-0418">Kinase</keyword>
<dbReference type="InterPro" id="IPR035965">
    <property type="entry name" value="PAS-like_dom_sf"/>
</dbReference>
<dbReference type="InterPro" id="IPR000014">
    <property type="entry name" value="PAS"/>
</dbReference>
<accession>H8I730</accession>
<keyword evidence="4" id="KW-1185">Reference proteome</keyword>
<dbReference type="STRING" id="1041930.Mtc_1529"/>
<dbReference type="PROSITE" id="PS50112">
    <property type="entry name" value="PAS"/>
    <property type="match status" value="1"/>
</dbReference>
<dbReference type="AlphaFoldDB" id="H8I730"/>
<gene>
    <name evidence="3" type="ordered locus">Mtc_1529</name>
</gene>
<dbReference type="PROSITE" id="PS50113">
    <property type="entry name" value="PAC"/>
    <property type="match status" value="1"/>
</dbReference>
<evidence type="ECO:0000313" key="3">
    <source>
        <dbReference type="EMBL" id="AFD00281.1"/>
    </source>
</evidence>
<dbReference type="SUPFAM" id="SSF55785">
    <property type="entry name" value="PYP-like sensor domain (PAS domain)"/>
    <property type="match status" value="1"/>
</dbReference>
<evidence type="ECO:0000313" key="4">
    <source>
        <dbReference type="Proteomes" id="UP000005233"/>
    </source>
</evidence>
<protein>
    <submittedName>
        <fullName evidence="3">PAS sensor signal transduction histidine kinase</fullName>
    </submittedName>
</protein>
<evidence type="ECO:0000259" key="2">
    <source>
        <dbReference type="PROSITE" id="PS50113"/>
    </source>
</evidence>
<dbReference type="Proteomes" id="UP000005233">
    <property type="component" value="Chromosome"/>
</dbReference>
<dbReference type="SMART" id="SM00091">
    <property type="entry name" value="PAS"/>
    <property type="match status" value="1"/>
</dbReference>
<dbReference type="EMBL" id="CP003243">
    <property type="protein sequence ID" value="AFD00281.1"/>
    <property type="molecule type" value="Genomic_DNA"/>
</dbReference>
<reference evidence="3 4" key="1">
    <citation type="journal article" date="2012" name="J. Bacteriol.">
        <title>Complete genome sequence of a thermophilic methanogen, Methanocella conradii HZ254, isolated from Chinese rice field soil.</title>
        <authorList>
            <person name="Lu Z."/>
            <person name="Lu Y."/>
        </authorList>
    </citation>
    <scope>NUCLEOTIDE SEQUENCE [LARGE SCALE GENOMIC DNA]</scope>
    <source>
        <strain evidence="4">DSM 24694 / JCM 17849 / CGMCC 1.5162 / HZ254</strain>
    </source>
</reference>
<dbReference type="NCBIfam" id="TIGR00229">
    <property type="entry name" value="sensory_box"/>
    <property type="match status" value="1"/>
</dbReference>
<evidence type="ECO:0000259" key="1">
    <source>
        <dbReference type="PROSITE" id="PS50112"/>
    </source>
</evidence>
<dbReference type="eggNOG" id="arCOG02353">
    <property type="taxonomic scope" value="Archaea"/>
</dbReference>